<dbReference type="Proteomes" id="UP000070444">
    <property type="component" value="Unassembled WGS sequence"/>
</dbReference>
<accession>A0A137NW84</accession>
<proteinExistence type="predicted"/>
<keyword evidence="1" id="KW-0732">Signal</keyword>
<sequence>MLFKACTLLSLVLISSACNVEDYKHVIGWKYSEDLDVFTDKHDTDFRSTYPGVRTKVIINGCYKRHDQEPKESKHHSHTDTLYLQVNKSGKIHDISCNKLPKEANCEDYKEK</sequence>
<dbReference type="EMBL" id="KQ964674">
    <property type="protein sequence ID" value="KXN66948.1"/>
    <property type="molecule type" value="Genomic_DNA"/>
</dbReference>
<dbReference type="PROSITE" id="PS51257">
    <property type="entry name" value="PROKAR_LIPOPROTEIN"/>
    <property type="match status" value="1"/>
</dbReference>
<evidence type="ECO:0000256" key="1">
    <source>
        <dbReference type="SAM" id="SignalP"/>
    </source>
</evidence>
<evidence type="ECO:0000313" key="2">
    <source>
        <dbReference type="EMBL" id="KXN66948.1"/>
    </source>
</evidence>
<gene>
    <name evidence="2" type="ORF">CONCODRAFT_11084</name>
</gene>
<reference evidence="2 3" key="1">
    <citation type="journal article" date="2015" name="Genome Biol. Evol.">
        <title>Phylogenomic analyses indicate that early fungi evolved digesting cell walls of algal ancestors of land plants.</title>
        <authorList>
            <person name="Chang Y."/>
            <person name="Wang S."/>
            <person name="Sekimoto S."/>
            <person name="Aerts A.L."/>
            <person name="Choi C."/>
            <person name="Clum A."/>
            <person name="LaButti K.M."/>
            <person name="Lindquist E.A."/>
            <person name="Yee Ngan C."/>
            <person name="Ohm R.A."/>
            <person name="Salamov A.A."/>
            <person name="Grigoriev I.V."/>
            <person name="Spatafora J.W."/>
            <person name="Berbee M.L."/>
        </authorList>
    </citation>
    <scope>NUCLEOTIDE SEQUENCE [LARGE SCALE GENOMIC DNA]</scope>
    <source>
        <strain evidence="2 3">NRRL 28638</strain>
    </source>
</reference>
<evidence type="ECO:0008006" key="4">
    <source>
        <dbReference type="Google" id="ProtNLM"/>
    </source>
</evidence>
<feature type="chain" id="PRO_5007294141" description="Lipoprotein" evidence="1">
    <location>
        <begin position="18"/>
        <end position="112"/>
    </location>
</feature>
<name>A0A137NW84_CONC2</name>
<dbReference type="AlphaFoldDB" id="A0A137NW84"/>
<evidence type="ECO:0000313" key="3">
    <source>
        <dbReference type="Proteomes" id="UP000070444"/>
    </source>
</evidence>
<keyword evidence="3" id="KW-1185">Reference proteome</keyword>
<protein>
    <recommendedName>
        <fullName evidence="4">Lipoprotein</fullName>
    </recommendedName>
</protein>
<organism evidence="2 3">
    <name type="scientific">Conidiobolus coronatus (strain ATCC 28846 / CBS 209.66 / NRRL 28638)</name>
    <name type="common">Delacroixia coronata</name>
    <dbReference type="NCBI Taxonomy" id="796925"/>
    <lineage>
        <taxon>Eukaryota</taxon>
        <taxon>Fungi</taxon>
        <taxon>Fungi incertae sedis</taxon>
        <taxon>Zoopagomycota</taxon>
        <taxon>Entomophthoromycotina</taxon>
        <taxon>Entomophthoromycetes</taxon>
        <taxon>Entomophthorales</taxon>
        <taxon>Ancylistaceae</taxon>
        <taxon>Conidiobolus</taxon>
    </lineage>
</organism>
<feature type="signal peptide" evidence="1">
    <location>
        <begin position="1"/>
        <end position="17"/>
    </location>
</feature>